<dbReference type="PROSITE" id="PS51257">
    <property type="entry name" value="PROKAR_LIPOPROTEIN"/>
    <property type="match status" value="1"/>
</dbReference>
<reference evidence="4 5" key="1">
    <citation type="submission" date="2023-09" db="EMBL/GenBank/DDBJ databases">
        <authorList>
            <person name="Rey-Velasco X."/>
        </authorList>
    </citation>
    <scope>NUCLEOTIDE SEQUENCE [LARGE SCALE GENOMIC DNA]</scope>
    <source>
        <strain evidence="4 5">P385</strain>
    </source>
</reference>
<dbReference type="CDD" id="cd19438">
    <property type="entry name" value="lipocalin_Blc-like"/>
    <property type="match status" value="1"/>
</dbReference>
<dbReference type="InterPro" id="IPR022271">
    <property type="entry name" value="Lipocalin_ApoD"/>
</dbReference>
<keyword evidence="2" id="KW-0446">Lipid-binding</keyword>
<comment type="subunit">
    <text evidence="2">Homodimer.</text>
</comment>
<keyword evidence="5" id="KW-1185">Reference proteome</keyword>
<dbReference type="Gene3D" id="2.40.128.20">
    <property type="match status" value="1"/>
</dbReference>
<gene>
    <name evidence="4" type="ORF">RM531_01945</name>
</gene>
<dbReference type="PRINTS" id="PR01171">
    <property type="entry name" value="BCTLIPOCALIN"/>
</dbReference>
<comment type="caution">
    <text evidence="4">The sequence shown here is derived from an EMBL/GenBank/DDBJ whole genome shotgun (WGS) entry which is preliminary data.</text>
</comment>
<dbReference type="InterPro" id="IPR002446">
    <property type="entry name" value="Lipocalin_bac"/>
</dbReference>
<dbReference type="RefSeq" id="WP_311656873.1">
    <property type="nucleotide sequence ID" value="NZ_JAVRHY010000001.1"/>
</dbReference>
<dbReference type="EMBL" id="JAVRHY010000001">
    <property type="protein sequence ID" value="MDT0617230.1"/>
    <property type="molecule type" value="Genomic_DNA"/>
</dbReference>
<evidence type="ECO:0000256" key="1">
    <source>
        <dbReference type="ARBA" id="ARBA00006889"/>
    </source>
</evidence>
<comment type="subcellular location">
    <subcellularLocation>
        <location evidence="2">Cell outer membrane</location>
    </subcellularLocation>
</comment>
<dbReference type="PIRSF" id="PIRSF036893">
    <property type="entry name" value="Lipocalin_ApoD"/>
    <property type="match status" value="1"/>
</dbReference>
<comment type="similarity">
    <text evidence="1 2">Belongs to the calycin superfamily. Lipocalin family.</text>
</comment>
<evidence type="ECO:0000256" key="2">
    <source>
        <dbReference type="PIRNR" id="PIRNR036893"/>
    </source>
</evidence>
<dbReference type="SUPFAM" id="SSF50814">
    <property type="entry name" value="Lipocalins"/>
    <property type="match status" value="1"/>
</dbReference>
<feature type="domain" description="Lipocalin/cytosolic fatty-acid binding" evidence="3">
    <location>
        <begin position="34"/>
        <end position="175"/>
    </location>
</feature>
<proteinExistence type="inferred from homology"/>
<feature type="signal peptide" evidence="2">
    <location>
        <begin position="1"/>
        <end position="24"/>
    </location>
</feature>
<evidence type="ECO:0000259" key="3">
    <source>
        <dbReference type="Pfam" id="PF08212"/>
    </source>
</evidence>
<keyword evidence="2" id="KW-0472">Membrane</keyword>
<dbReference type="Proteomes" id="UP001259982">
    <property type="component" value="Unassembled WGS sequence"/>
</dbReference>
<dbReference type="PROSITE" id="PS00213">
    <property type="entry name" value="LIPOCALIN"/>
    <property type="match status" value="1"/>
</dbReference>
<protein>
    <recommendedName>
        <fullName evidence="2">Outer membrane lipoprotein Blc</fullName>
    </recommendedName>
</protein>
<evidence type="ECO:0000313" key="4">
    <source>
        <dbReference type="EMBL" id="MDT0617230.1"/>
    </source>
</evidence>
<comment type="function">
    <text evidence="2">Involved in the storage or transport of lipids necessary for membrane maintenance under stressful conditions. Displays a binding preference for lysophospholipids.</text>
</comment>
<evidence type="ECO:0000313" key="5">
    <source>
        <dbReference type="Proteomes" id="UP001259982"/>
    </source>
</evidence>
<accession>A0ABU3B449</accession>
<name>A0ABU3B449_9GAMM</name>
<dbReference type="InterPro" id="IPR022272">
    <property type="entry name" value="Lipocalin_CS"/>
</dbReference>
<keyword evidence="2" id="KW-0732">Signal</keyword>
<dbReference type="PANTHER" id="PTHR10612">
    <property type="entry name" value="APOLIPOPROTEIN D"/>
    <property type="match status" value="1"/>
</dbReference>
<dbReference type="PANTHER" id="PTHR10612:SF34">
    <property type="entry name" value="APOLIPOPROTEIN D"/>
    <property type="match status" value="1"/>
</dbReference>
<dbReference type="InterPro" id="IPR012674">
    <property type="entry name" value="Calycin"/>
</dbReference>
<dbReference type="InterPro" id="IPR000566">
    <property type="entry name" value="Lipocln_cytosolic_FA-bd_dom"/>
</dbReference>
<keyword evidence="2" id="KW-0998">Cell outer membrane</keyword>
<dbReference type="InterPro" id="IPR047202">
    <property type="entry name" value="Lipocalin_Blc-like_dom"/>
</dbReference>
<organism evidence="4 5">
    <name type="scientific">Spectribacter acetivorans</name>
    <dbReference type="NCBI Taxonomy" id="3075603"/>
    <lineage>
        <taxon>Bacteria</taxon>
        <taxon>Pseudomonadati</taxon>
        <taxon>Pseudomonadota</taxon>
        <taxon>Gammaproteobacteria</taxon>
        <taxon>Salinisphaerales</taxon>
        <taxon>Salinisphaeraceae</taxon>
        <taxon>Spectribacter</taxon>
    </lineage>
</organism>
<dbReference type="Pfam" id="PF08212">
    <property type="entry name" value="Lipocalin_2"/>
    <property type="match status" value="1"/>
</dbReference>
<keyword evidence="2" id="KW-0449">Lipoprotein</keyword>
<sequence length="187" mass="21300">MRQNVFAVVTAGIVALLSACSVMPPDTFPREGSVDIERYMGAWYVIAHIPPDRTRNSYNSIERYTLTDDGRVATRFTYREGGFDGELVTMEPTGHPLAETNNAVWGMEFFWPLQMEYTISYVDPDYETTIVARSERDWVWIMARTPEVAGPVYDDLVQRVAALGYDPEALRRVPQQPLAQRDDLQAE</sequence>
<feature type="chain" id="PRO_5045015634" description="Outer membrane lipoprotein Blc" evidence="2">
    <location>
        <begin position="25"/>
        <end position="187"/>
    </location>
</feature>